<evidence type="ECO:0000313" key="2">
    <source>
        <dbReference type="WBParaSite" id="ES5_v2.g23910.t1"/>
    </source>
</evidence>
<sequence length="439" mass="47324">MADYAPRGGAVNQDYGGRGGGNPRGRNTSRGAAFSGNQSYDRDENNYQRRDRQDNFDAPSRGGAAHTYGERNPGGYDNQTDGNEFRRTNGFNDDRSSRGGNYDGPRGGRGVGNDDRSSYGPPRGSSSSGRGGGNYGRGAAFSGNPAYDRGENDRQPRENFGAPTRGAAAPVYGERNARNPSYDNEIRSEDRSSYGPPRGSSLSGRGGGNYGRGAAFSGNQTYDREENDRPQRENRQDNYGAPTRGAPTHNYGQRNGGGYDNQTNGFDDGRQSRGGYRNNDGPRGGRGGDDRNFDRNGDGPRGGYSRGGGDFGRGPSRNQGYERDGNDYQRRDNRQEGYGAPTRGGGATHSYGDRNEFRREERANANEYDRSSYGPPRGGGFSSSARGGVSSFSSGRGTGGGGRYEDRRADENNSNGGYGGYSGYGQFEDGSTFLYFFIH</sequence>
<dbReference type="WBParaSite" id="ES5_v2.g23910.t1">
    <property type="protein sequence ID" value="ES5_v2.g23910.t1"/>
    <property type="gene ID" value="ES5_v2.g23910"/>
</dbReference>
<protein>
    <submittedName>
        <fullName evidence="2">Uncharacterized protein</fullName>
    </submittedName>
</protein>
<dbReference type="Proteomes" id="UP000887579">
    <property type="component" value="Unplaced"/>
</dbReference>
<organism evidence="1 2">
    <name type="scientific">Panagrolaimus sp. ES5</name>
    <dbReference type="NCBI Taxonomy" id="591445"/>
    <lineage>
        <taxon>Eukaryota</taxon>
        <taxon>Metazoa</taxon>
        <taxon>Ecdysozoa</taxon>
        <taxon>Nematoda</taxon>
        <taxon>Chromadorea</taxon>
        <taxon>Rhabditida</taxon>
        <taxon>Tylenchina</taxon>
        <taxon>Panagrolaimomorpha</taxon>
        <taxon>Panagrolaimoidea</taxon>
        <taxon>Panagrolaimidae</taxon>
        <taxon>Panagrolaimus</taxon>
    </lineage>
</organism>
<reference evidence="2" key="1">
    <citation type="submission" date="2022-11" db="UniProtKB">
        <authorList>
            <consortium name="WormBaseParasite"/>
        </authorList>
    </citation>
    <scope>IDENTIFICATION</scope>
</reference>
<evidence type="ECO:0000313" key="1">
    <source>
        <dbReference type="Proteomes" id="UP000887579"/>
    </source>
</evidence>
<proteinExistence type="predicted"/>
<name>A0AC34G2A6_9BILA</name>
<accession>A0AC34G2A6</accession>